<gene>
    <name evidence="3" type="ORF">CJ030_MR8G023208</name>
</gene>
<dbReference type="Gene3D" id="2.60.120.650">
    <property type="entry name" value="Cupin"/>
    <property type="match status" value="1"/>
</dbReference>
<accession>A0A6A1UU79</accession>
<evidence type="ECO:0000313" key="4">
    <source>
        <dbReference type="Proteomes" id="UP000516437"/>
    </source>
</evidence>
<evidence type="ECO:0000313" key="3">
    <source>
        <dbReference type="EMBL" id="KAB1203378.1"/>
    </source>
</evidence>
<dbReference type="InterPro" id="IPR041667">
    <property type="entry name" value="Cupin_8"/>
</dbReference>
<dbReference type="OrthoDB" id="415358at2759"/>
<dbReference type="SUPFAM" id="SSF51197">
    <property type="entry name" value="Clavaminate synthase-like"/>
    <property type="match status" value="1"/>
</dbReference>
<dbReference type="Proteomes" id="UP000516437">
    <property type="component" value="Chromosome 8"/>
</dbReference>
<evidence type="ECO:0000259" key="2">
    <source>
        <dbReference type="PROSITE" id="PS51184"/>
    </source>
</evidence>
<name>A0A6A1UU79_9ROSI</name>
<reference evidence="3 4" key="1">
    <citation type="journal article" date="2019" name="Plant Biotechnol. J.">
        <title>The red bayberry genome and genetic basis of sex determination.</title>
        <authorList>
            <person name="Jia H.M."/>
            <person name="Jia H.J."/>
            <person name="Cai Q.L."/>
            <person name="Wang Y."/>
            <person name="Zhao H.B."/>
            <person name="Yang W.F."/>
            <person name="Wang G.Y."/>
            <person name="Li Y.H."/>
            <person name="Zhan D.L."/>
            <person name="Shen Y.T."/>
            <person name="Niu Q.F."/>
            <person name="Chang L."/>
            <person name="Qiu J."/>
            <person name="Zhao L."/>
            <person name="Xie H.B."/>
            <person name="Fu W.Y."/>
            <person name="Jin J."/>
            <person name="Li X.W."/>
            <person name="Jiao Y."/>
            <person name="Zhou C.C."/>
            <person name="Tu T."/>
            <person name="Chai C.Y."/>
            <person name="Gao J.L."/>
            <person name="Fan L.J."/>
            <person name="van de Weg E."/>
            <person name="Wang J.Y."/>
            <person name="Gao Z.S."/>
        </authorList>
    </citation>
    <scope>NUCLEOTIDE SEQUENCE [LARGE SCALE GENOMIC DNA]</scope>
    <source>
        <tissue evidence="3">Leaves</tissue>
    </source>
</reference>
<proteinExistence type="inferred from homology"/>
<dbReference type="EMBL" id="RXIC02000026">
    <property type="protein sequence ID" value="KAB1203378.1"/>
    <property type="molecule type" value="Genomic_DNA"/>
</dbReference>
<comment type="similarity">
    <text evidence="1">Belongs to the JARID1 histone demethylase family.</text>
</comment>
<dbReference type="Pfam" id="PF13621">
    <property type="entry name" value="Cupin_8"/>
    <property type="match status" value="1"/>
</dbReference>
<organism evidence="3 4">
    <name type="scientific">Morella rubra</name>
    <name type="common">Chinese bayberry</name>
    <dbReference type="NCBI Taxonomy" id="262757"/>
    <lineage>
        <taxon>Eukaryota</taxon>
        <taxon>Viridiplantae</taxon>
        <taxon>Streptophyta</taxon>
        <taxon>Embryophyta</taxon>
        <taxon>Tracheophyta</taxon>
        <taxon>Spermatophyta</taxon>
        <taxon>Magnoliopsida</taxon>
        <taxon>eudicotyledons</taxon>
        <taxon>Gunneridae</taxon>
        <taxon>Pentapetalae</taxon>
        <taxon>rosids</taxon>
        <taxon>fabids</taxon>
        <taxon>Fagales</taxon>
        <taxon>Myricaceae</taxon>
        <taxon>Morella</taxon>
    </lineage>
</organism>
<keyword evidence="4" id="KW-1185">Reference proteome</keyword>
<dbReference type="PANTHER" id="PTHR12461:SF102">
    <property type="entry name" value="LYSINE-SPECIFIC DEMETHYLASE JMJ31"/>
    <property type="match status" value="1"/>
</dbReference>
<dbReference type="PANTHER" id="PTHR12461">
    <property type="entry name" value="HYPOXIA-INDUCIBLE FACTOR 1 ALPHA INHIBITOR-RELATED"/>
    <property type="match status" value="1"/>
</dbReference>
<sequence length="274" mass="31009">MSSLSVQHRNMDESLLVQRFEDLPSSSEFESLIESRNVPAVFTGCIKDWKAFVKWNPFNGGLDYLQERVGSCNVEAMLSRSAPVFYGNLRSHERVLLPFSTFIGYCKQRMQTTGCGHDVSSRLEGHGETGLEHAEDFPEQIYLAQVPVMNVDNEERVQLESLREDIELPPFLERKELASINLWMNNAEARSSTHYDPHHNFLCVVGGCKQVILWPPSASSMLYPMPIYGEASNHSSVALENPDFSIYPRAECSMEYSQKVVLHAGDALFIPEGW</sequence>
<dbReference type="AlphaFoldDB" id="A0A6A1UU79"/>
<evidence type="ECO:0000256" key="1">
    <source>
        <dbReference type="ARBA" id="ARBA00006801"/>
    </source>
</evidence>
<comment type="caution">
    <text evidence="3">The sequence shown here is derived from an EMBL/GenBank/DDBJ whole genome shotgun (WGS) entry which is preliminary data.</text>
</comment>
<protein>
    <submittedName>
        <fullName evidence="3">JmjC domain-containing protein D</fullName>
    </submittedName>
</protein>
<dbReference type="InterPro" id="IPR003347">
    <property type="entry name" value="JmjC_dom"/>
</dbReference>
<feature type="domain" description="JmjC" evidence="2">
    <location>
        <begin position="135"/>
        <end position="274"/>
    </location>
</feature>
<dbReference type="PROSITE" id="PS51184">
    <property type="entry name" value="JMJC"/>
    <property type="match status" value="1"/>
</dbReference>